<protein>
    <submittedName>
        <fullName evidence="1">Uncharacterized protein</fullName>
    </submittedName>
</protein>
<dbReference type="EMBL" id="CYZP01000014">
    <property type="protein sequence ID" value="CUO09750.1"/>
    <property type="molecule type" value="Genomic_DNA"/>
</dbReference>
<name>A0A174CCS0_9FIRM</name>
<accession>A0A174CCS0</accession>
<dbReference type="AlphaFoldDB" id="A0A174CCS0"/>
<reference evidence="1 2" key="1">
    <citation type="submission" date="2015-09" db="EMBL/GenBank/DDBJ databases">
        <authorList>
            <consortium name="Pathogen Informatics"/>
        </authorList>
    </citation>
    <scope>NUCLEOTIDE SEQUENCE [LARGE SCALE GENOMIC DNA]</scope>
    <source>
        <strain evidence="1 2">2789STDY5834861</strain>
    </source>
</reference>
<organism evidence="1 2">
    <name type="scientific">Blautia obeum</name>
    <dbReference type="NCBI Taxonomy" id="40520"/>
    <lineage>
        <taxon>Bacteria</taxon>
        <taxon>Bacillati</taxon>
        <taxon>Bacillota</taxon>
        <taxon>Clostridia</taxon>
        <taxon>Lachnospirales</taxon>
        <taxon>Lachnospiraceae</taxon>
        <taxon>Blautia</taxon>
    </lineage>
</organism>
<gene>
    <name evidence="1" type="ORF">ERS852476_01883</name>
</gene>
<dbReference type="Proteomes" id="UP000095645">
    <property type="component" value="Unassembled WGS sequence"/>
</dbReference>
<sequence>MYFTLQYIRLRACLKNALRKMCVTICGRFCSDEGVVVDYDNRIRTKYTAKWGVQIAGMIFQTHSRAYLKNHSRNLHILLCEKHFSNALKKELYFRNFKCVSISELHLNHEI</sequence>
<dbReference type="InterPro" id="IPR046710">
    <property type="entry name" value="DUF6783"/>
</dbReference>
<evidence type="ECO:0000313" key="1">
    <source>
        <dbReference type="EMBL" id="CUO09750.1"/>
    </source>
</evidence>
<proteinExistence type="predicted"/>
<dbReference type="Pfam" id="PF20574">
    <property type="entry name" value="DUF6783"/>
    <property type="match status" value="1"/>
</dbReference>
<evidence type="ECO:0000313" key="2">
    <source>
        <dbReference type="Proteomes" id="UP000095645"/>
    </source>
</evidence>